<keyword evidence="9" id="KW-1185">Reference proteome</keyword>
<sequence length="694" mass="75872">MTVLVEVENELVVERTMVAPVIGLAADVPSVMILLVEEEGTLTGKQDPHGEDAPTEFAAAAAATGRVAEVFRDGGREPTVVKDNASRSLLKRSSGNSPSKLLNLRSSVHCDTLQIIPSKFMKYLEGKASGTVSLVGPSGNTWHVELIQHNGNLFFHDGWPAFVQDHTIERGDALVFRYDGDLHFTVQVFDQSLCEKEAAFSAECTQDHGNSGKLLGWKRERVYGASSLDDIVQGVPKKARGSHAYSGCMINHQEEGWRPDEVVSVSETCQTAIYAHETRNCCSPSMDAFSFALPLQLKVPDDNSGAIIENRNGKESELGSSAGDGRLMLSASEAEGLARTFTSSYPNFIKTMKRFNVSGSYTLNIPYQFSMAHLPKCKVRIVLRNLKGGSWTVNSIPTMKVNISHTLCGGWMAFVRDNNINMGDVCIFELVGKCELRVYILRVGKEGLECQNGEAAVNGIGNGFGAASHKNSERLPKKKRSNARNVHLQLITKGEKNKEAGGNRDKANGGPSKNSAFSSLVKACDGKLGINNKIILEEKSDSYTKICMSMKSAPEEKMAAQSFVSSFPHFVRVMKKFNISGSFTLKIPYQFSMAHLPDFKTEIVLHNLRGQCWTVNSVPSTRVQTLHTFCGGWMAFVRDNGIQMGDICIFELIGQCEMRVHISGVGKNGLDYHSGKVASNELTLATSVGNRPLL</sequence>
<evidence type="ECO:0000313" key="8">
    <source>
        <dbReference type="EMBL" id="GFS46533.1"/>
    </source>
</evidence>
<feature type="domain" description="TF-B3" evidence="7">
    <location>
        <begin position="348"/>
        <end position="444"/>
    </location>
</feature>
<dbReference type="Gene3D" id="2.40.330.10">
    <property type="entry name" value="DNA-binding pseudobarrel domain"/>
    <property type="match status" value="3"/>
</dbReference>
<evidence type="ECO:0000259" key="7">
    <source>
        <dbReference type="PROSITE" id="PS50863"/>
    </source>
</evidence>
<name>A0A7J0E0J8_9ERIC</name>
<reference evidence="9" key="1">
    <citation type="submission" date="2019-07" db="EMBL/GenBank/DDBJ databases">
        <title>De Novo Assembly of kiwifruit Actinidia rufa.</title>
        <authorList>
            <person name="Sugita-Konishi S."/>
            <person name="Sato K."/>
            <person name="Mori E."/>
            <person name="Abe Y."/>
            <person name="Kisaki G."/>
            <person name="Hamano K."/>
            <person name="Suezawa K."/>
            <person name="Otani M."/>
            <person name="Fukuda T."/>
            <person name="Manabe T."/>
            <person name="Gomi K."/>
            <person name="Tabuchi M."/>
            <person name="Akimitsu K."/>
            <person name="Kataoka I."/>
        </authorList>
    </citation>
    <scope>NUCLEOTIDE SEQUENCE [LARGE SCALE GENOMIC DNA]</scope>
    <source>
        <strain evidence="9">cv. Fuchu</strain>
    </source>
</reference>
<dbReference type="Proteomes" id="UP000585474">
    <property type="component" value="Unassembled WGS sequence"/>
</dbReference>
<evidence type="ECO:0000256" key="1">
    <source>
        <dbReference type="ARBA" id="ARBA00004123"/>
    </source>
</evidence>
<dbReference type="GO" id="GO:0005634">
    <property type="term" value="C:nucleus"/>
    <property type="evidence" value="ECO:0007669"/>
    <property type="project" value="UniProtKB-SubCell"/>
</dbReference>
<evidence type="ECO:0000256" key="6">
    <source>
        <dbReference type="SAM" id="MobiDB-lite"/>
    </source>
</evidence>
<keyword evidence="3" id="KW-0238">DNA-binding</keyword>
<feature type="compositionally biased region" description="Basic and acidic residues" evidence="6">
    <location>
        <begin position="493"/>
        <end position="507"/>
    </location>
</feature>
<dbReference type="Pfam" id="PF02362">
    <property type="entry name" value="B3"/>
    <property type="match status" value="3"/>
</dbReference>
<organism evidence="8 9">
    <name type="scientific">Actinidia rufa</name>
    <dbReference type="NCBI Taxonomy" id="165716"/>
    <lineage>
        <taxon>Eukaryota</taxon>
        <taxon>Viridiplantae</taxon>
        <taxon>Streptophyta</taxon>
        <taxon>Embryophyta</taxon>
        <taxon>Tracheophyta</taxon>
        <taxon>Spermatophyta</taxon>
        <taxon>Magnoliopsida</taxon>
        <taxon>eudicotyledons</taxon>
        <taxon>Gunneridae</taxon>
        <taxon>Pentapetalae</taxon>
        <taxon>asterids</taxon>
        <taxon>Ericales</taxon>
        <taxon>Actinidiaceae</taxon>
        <taxon>Actinidia</taxon>
    </lineage>
</organism>
<gene>
    <name evidence="8" type="ORF">Acr_00g0102860</name>
</gene>
<dbReference type="PANTHER" id="PTHR31391:SF106">
    <property type="entry name" value="B3 DOMAIN-CONTAINING PROTEIN OS01G0723500"/>
    <property type="match status" value="1"/>
</dbReference>
<dbReference type="EMBL" id="BJWL01000469">
    <property type="protein sequence ID" value="GFS46533.1"/>
    <property type="molecule type" value="Genomic_DNA"/>
</dbReference>
<accession>A0A7J0E0J8</accession>
<dbReference type="CDD" id="cd10017">
    <property type="entry name" value="B3_DNA"/>
    <property type="match status" value="3"/>
</dbReference>
<dbReference type="SUPFAM" id="SSF101936">
    <property type="entry name" value="DNA-binding pseudobarrel domain"/>
    <property type="match status" value="3"/>
</dbReference>
<dbReference type="InterPro" id="IPR044837">
    <property type="entry name" value="REM16-like"/>
</dbReference>
<dbReference type="InterPro" id="IPR003340">
    <property type="entry name" value="B3_DNA-bd"/>
</dbReference>
<keyword evidence="5" id="KW-0539">Nucleus</keyword>
<dbReference type="OrthoDB" id="660291at2759"/>
<dbReference type="InterPro" id="IPR015300">
    <property type="entry name" value="DNA-bd_pseudobarrel_sf"/>
</dbReference>
<dbReference type="PROSITE" id="PS50863">
    <property type="entry name" value="B3"/>
    <property type="match status" value="3"/>
</dbReference>
<dbReference type="PANTHER" id="PTHR31391">
    <property type="entry name" value="B3 DOMAIN-CONTAINING PROTEIN OS11G0197600-RELATED"/>
    <property type="match status" value="1"/>
</dbReference>
<comment type="subcellular location">
    <subcellularLocation>
        <location evidence="1">Nucleus</location>
    </subcellularLocation>
</comment>
<dbReference type="SMART" id="SM01019">
    <property type="entry name" value="B3"/>
    <property type="match status" value="3"/>
</dbReference>
<feature type="region of interest" description="Disordered" evidence="6">
    <location>
        <begin position="489"/>
        <end position="514"/>
    </location>
</feature>
<evidence type="ECO:0000313" key="9">
    <source>
        <dbReference type="Proteomes" id="UP000585474"/>
    </source>
</evidence>
<evidence type="ECO:0000256" key="2">
    <source>
        <dbReference type="ARBA" id="ARBA00023015"/>
    </source>
</evidence>
<keyword evidence="4" id="KW-0804">Transcription</keyword>
<dbReference type="GO" id="GO:0003677">
    <property type="term" value="F:DNA binding"/>
    <property type="evidence" value="ECO:0007669"/>
    <property type="project" value="UniProtKB-KW"/>
</dbReference>
<feature type="domain" description="TF-B3" evidence="7">
    <location>
        <begin position="570"/>
        <end position="666"/>
    </location>
</feature>
<evidence type="ECO:0000256" key="3">
    <source>
        <dbReference type="ARBA" id="ARBA00023125"/>
    </source>
</evidence>
<proteinExistence type="predicted"/>
<evidence type="ECO:0000256" key="5">
    <source>
        <dbReference type="ARBA" id="ARBA00023242"/>
    </source>
</evidence>
<evidence type="ECO:0000256" key="4">
    <source>
        <dbReference type="ARBA" id="ARBA00023163"/>
    </source>
</evidence>
<feature type="domain" description="TF-B3" evidence="7">
    <location>
        <begin position="99"/>
        <end position="192"/>
    </location>
</feature>
<dbReference type="AlphaFoldDB" id="A0A7J0E0J8"/>
<comment type="caution">
    <text evidence="8">The sequence shown here is derived from an EMBL/GenBank/DDBJ whole genome shotgun (WGS) entry which is preliminary data.</text>
</comment>
<protein>
    <recommendedName>
        <fullName evidence="7">TF-B3 domain-containing protein</fullName>
    </recommendedName>
</protein>
<keyword evidence="2" id="KW-0805">Transcription regulation</keyword>